<keyword evidence="2 10" id="KW-0949">S-adenosyl-L-methionine</keyword>
<comment type="caution">
    <text evidence="12">The sequence shown here is derived from an EMBL/GenBank/DDBJ whole genome shotgun (WGS) entry which is preliminary data.</text>
</comment>
<comment type="subunit">
    <text evidence="10">Monomer and homodimer.</text>
</comment>
<evidence type="ECO:0000256" key="8">
    <source>
        <dbReference type="ARBA" id="ARBA00023150"/>
    </source>
</evidence>
<dbReference type="InterPro" id="IPR050105">
    <property type="entry name" value="MoCo_biosynth_MoaA/MoaC"/>
</dbReference>
<dbReference type="SMART" id="SM00729">
    <property type="entry name" value="Elp3"/>
    <property type="match status" value="1"/>
</dbReference>
<comment type="cofactor">
    <cofactor evidence="10">
        <name>[4Fe-4S] cluster</name>
        <dbReference type="ChEBI" id="CHEBI:49883"/>
    </cofactor>
    <text evidence="10">Binds 2 [4Fe-4S] clusters. Binds 1 [4Fe-4S] cluster coordinated with 3 cysteines and an exchangeable S-adenosyl-L-methionine and 1 [4Fe-4S] cluster coordinated with 3 cysteines and the GTP-derived substrate.</text>
</comment>
<dbReference type="InterPro" id="IPR040064">
    <property type="entry name" value="MoaA-like"/>
</dbReference>
<gene>
    <name evidence="10" type="primary">moaA</name>
    <name evidence="12" type="ORF">CLV39_1579</name>
</gene>
<comment type="catalytic activity">
    <reaction evidence="10">
        <text>GTP + AH2 + S-adenosyl-L-methionine = (8S)-3',8-cyclo-7,8-dihydroguanosine 5'-triphosphate + 5'-deoxyadenosine + L-methionine + A + H(+)</text>
        <dbReference type="Rhea" id="RHEA:49576"/>
        <dbReference type="ChEBI" id="CHEBI:13193"/>
        <dbReference type="ChEBI" id="CHEBI:15378"/>
        <dbReference type="ChEBI" id="CHEBI:17319"/>
        <dbReference type="ChEBI" id="CHEBI:17499"/>
        <dbReference type="ChEBI" id="CHEBI:37565"/>
        <dbReference type="ChEBI" id="CHEBI:57844"/>
        <dbReference type="ChEBI" id="CHEBI:59789"/>
        <dbReference type="ChEBI" id="CHEBI:131766"/>
        <dbReference type="EC" id="4.1.99.22"/>
    </reaction>
</comment>
<dbReference type="OrthoDB" id="9763993at2"/>
<keyword evidence="5 10" id="KW-0408">Iron</keyword>
<dbReference type="EMBL" id="REFO01000016">
    <property type="protein sequence ID" value="RMA92531.1"/>
    <property type="molecule type" value="Genomic_DNA"/>
</dbReference>
<dbReference type="GO" id="GO:0046872">
    <property type="term" value="F:metal ion binding"/>
    <property type="evidence" value="ECO:0007669"/>
    <property type="project" value="UniProtKB-KW"/>
</dbReference>
<dbReference type="Proteomes" id="UP000280842">
    <property type="component" value="Unassembled WGS sequence"/>
</dbReference>
<feature type="binding site" evidence="10">
    <location>
        <position position="35"/>
    </location>
    <ligand>
        <name>[4Fe-4S] cluster</name>
        <dbReference type="ChEBI" id="CHEBI:49883"/>
        <label>1</label>
        <note>4Fe-4S-S-AdoMet</note>
    </ligand>
</feature>
<evidence type="ECO:0000256" key="9">
    <source>
        <dbReference type="ARBA" id="ARBA00023239"/>
    </source>
</evidence>
<dbReference type="Pfam" id="PF04055">
    <property type="entry name" value="Radical_SAM"/>
    <property type="match status" value="1"/>
</dbReference>
<dbReference type="NCBIfam" id="NF001199">
    <property type="entry name" value="PRK00164.2-1"/>
    <property type="match status" value="1"/>
</dbReference>
<feature type="binding site" evidence="10">
    <location>
        <position position="132"/>
    </location>
    <ligand>
        <name>S-adenosyl-L-methionine</name>
        <dbReference type="ChEBI" id="CHEBI:59789"/>
    </ligand>
</feature>
<feature type="binding site" evidence="10">
    <location>
        <position position="202"/>
    </location>
    <ligand>
        <name>S-adenosyl-L-methionine</name>
        <dbReference type="ChEBI" id="CHEBI:59789"/>
    </ligand>
</feature>
<dbReference type="GO" id="GO:0061798">
    <property type="term" value="F:GTP 3',8'-cyclase activity"/>
    <property type="evidence" value="ECO:0007669"/>
    <property type="project" value="UniProtKB-UniRule"/>
</dbReference>
<comment type="function">
    <text evidence="10">Catalyzes the cyclization of GTP to (8S)-3',8-cyclo-7,8-dihydroguanosine 5'-triphosphate.</text>
</comment>
<dbReference type="InterPro" id="IPR006638">
    <property type="entry name" value="Elp3/MiaA/NifB-like_rSAM"/>
</dbReference>
<feature type="binding site" evidence="10">
    <location>
        <begin position="272"/>
        <end position="274"/>
    </location>
    <ligand>
        <name>GTP</name>
        <dbReference type="ChEBI" id="CHEBI:37565"/>
    </ligand>
</feature>
<evidence type="ECO:0000256" key="1">
    <source>
        <dbReference type="ARBA" id="ARBA00022485"/>
    </source>
</evidence>
<sequence length="342" mass="38816">MINIISGNKIKIIPDIEPQKETKITYLRISITDRCNLKCFYCRPENQEFIPREEVLDYEDMVKFVKVLTKFGLKTVRITGGEPLLRKDIEKFISMLNEIEGIDDIAMTTNAITLKKQAKALKEAGLKRLNISIDSLKPKLFYDITKGNLQDVIDGIIEAKKVGIEPIKVNAVVIKGLNEDEAIDFVEFGREYNVEVRFIEMMPIGQGQIDWKEDMVQPLEKVKQKIEEKYGKMLPSFSMGSGAARVYEIPSIKTKVGFITPISNPFCDGCSKLRLTVEGNVKLCLRTDDEIPAKDILKEGTEEEIEDFVRKVVVAKEISNENIQFNNYAFGECQRIMTSIGG</sequence>
<feature type="binding site" evidence="10">
    <location>
        <position position="284"/>
    </location>
    <ligand>
        <name>[4Fe-4S] cluster</name>
        <dbReference type="ChEBI" id="CHEBI:49883"/>
        <label>2</label>
        <note>4Fe-4S-substrate</note>
    </ligand>
</feature>
<keyword evidence="4 10" id="KW-0547">Nucleotide-binding</keyword>
<dbReference type="PANTHER" id="PTHR22960">
    <property type="entry name" value="MOLYBDOPTERIN COFACTOR SYNTHESIS PROTEIN A"/>
    <property type="match status" value="1"/>
</dbReference>
<dbReference type="GO" id="GO:0061799">
    <property type="term" value="F:cyclic pyranopterin monophosphate synthase activity"/>
    <property type="evidence" value="ECO:0007669"/>
    <property type="project" value="TreeGrafter"/>
</dbReference>
<feature type="binding site" evidence="10">
    <location>
        <position position="28"/>
    </location>
    <ligand>
        <name>GTP</name>
        <dbReference type="ChEBI" id="CHEBI:37565"/>
    </ligand>
</feature>
<keyword evidence="9 10" id="KW-0456">Lyase</keyword>
<feature type="binding site" evidence="10">
    <location>
        <position position="168"/>
    </location>
    <ligand>
        <name>GTP</name>
        <dbReference type="ChEBI" id="CHEBI:37565"/>
    </ligand>
</feature>
<organism evidence="12 13">
    <name type="scientific">Hydrogenothermus marinus</name>
    <dbReference type="NCBI Taxonomy" id="133270"/>
    <lineage>
        <taxon>Bacteria</taxon>
        <taxon>Pseudomonadati</taxon>
        <taxon>Aquificota</taxon>
        <taxon>Aquificia</taxon>
        <taxon>Aquificales</taxon>
        <taxon>Hydrogenothermaceae</taxon>
        <taxon>Hydrogenothermus</taxon>
    </lineage>
</organism>
<accession>A0A3M0B5S9</accession>
<keyword evidence="13" id="KW-1185">Reference proteome</keyword>
<feature type="binding site" evidence="10">
    <location>
        <position position="270"/>
    </location>
    <ligand>
        <name>[4Fe-4S] cluster</name>
        <dbReference type="ChEBI" id="CHEBI:49883"/>
        <label>2</label>
        <note>4Fe-4S-substrate</note>
    </ligand>
</feature>
<feature type="binding site" evidence="10">
    <location>
        <position position="39"/>
    </location>
    <ligand>
        <name>[4Fe-4S] cluster</name>
        <dbReference type="ChEBI" id="CHEBI:49883"/>
        <label>1</label>
        <note>4Fe-4S-S-AdoMet</note>
    </ligand>
</feature>
<dbReference type="SFLD" id="SFLDG01383">
    <property type="entry name" value="cyclic_pyranopterin_phosphate"/>
    <property type="match status" value="1"/>
</dbReference>
<dbReference type="EC" id="4.1.99.22" evidence="10"/>
<dbReference type="GO" id="GO:1904047">
    <property type="term" value="F:S-adenosyl-L-methionine binding"/>
    <property type="evidence" value="ECO:0007669"/>
    <property type="project" value="UniProtKB-UniRule"/>
</dbReference>
<proteinExistence type="inferred from homology"/>
<keyword evidence="3 10" id="KW-0479">Metal-binding</keyword>
<dbReference type="PANTHER" id="PTHR22960:SF0">
    <property type="entry name" value="MOLYBDENUM COFACTOR BIOSYNTHESIS PROTEIN 1"/>
    <property type="match status" value="1"/>
</dbReference>
<feature type="binding site" evidence="10">
    <location>
        <position position="41"/>
    </location>
    <ligand>
        <name>S-adenosyl-L-methionine</name>
        <dbReference type="ChEBI" id="CHEBI:59789"/>
    </ligand>
</feature>
<evidence type="ECO:0000256" key="2">
    <source>
        <dbReference type="ARBA" id="ARBA00022691"/>
    </source>
</evidence>
<dbReference type="InterPro" id="IPR013785">
    <property type="entry name" value="Aldolase_TIM"/>
</dbReference>
<dbReference type="CDD" id="cd21117">
    <property type="entry name" value="Twitch_MoaA"/>
    <property type="match status" value="1"/>
</dbReference>
<comment type="similarity">
    <text evidence="10">Belongs to the radical SAM superfamily. MoaA family.</text>
</comment>
<dbReference type="GO" id="GO:0005525">
    <property type="term" value="F:GTP binding"/>
    <property type="evidence" value="ECO:0007669"/>
    <property type="project" value="UniProtKB-UniRule"/>
</dbReference>
<name>A0A3M0B5S9_9AQUI</name>
<feature type="binding site" evidence="10">
    <location>
        <position position="42"/>
    </location>
    <ligand>
        <name>[4Fe-4S] cluster</name>
        <dbReference type="ChEBI" id="CHEBI:49883"/>
        <label>1</label>
        <note>4Fe-4S-S-AdoMet</note>
    </ligand>
</feature>
<keyword evidence="8 10" id="KW-0501">Molybdenum cofactor biosynthesis</keyword>
<dbReference type="GO" id="GO:0051539">
    <property type="term" value="F:4 iron, 4 sulfur cluster binding"/>
    <property type="evidence" value="ECO:0007669"/>
    <property type="project" value="UniProtKB-UniRule"/>
</dbReference>
<dbReference type="SFLD" id="SFLDS00029">
    <property type="entry name" value="Radical_SAM"/>
    <property type="match status" value="1"/>
</dbReference>
<dbReference type="HAMAP" id="MF_01225_B">
    <property type="entry name" value="MoaA_B"/>
    <property type="match status" value="1"/>
</dbReference>
<dbReference type="SUPFAM" id="SSF102114">
    <property type="entry name" value="Radical SAM enzymes"/>
    <property type="match status" value="1"/>
</dbReference>
<dbReference type="CDD" id="cd01335">
    <property type="entry name" value="Radical_SAM"/>
    <property type="match status" value="1"/>
</dbReference>
<dbReference type="AlphaFoldDB" id="A0A3M0B5S9"/>
<evidence type="ECO:0000256" key="6">
    <source>
        <dbReference type="ARBA" id="ARBA00023014"/>
    </source>
</evidence>
<dbReference type="Gene3D" id="3.20.20.70">
    <property type="entry name" value="Aldolase class I"/>
    <property type="match status" value="1"/>
</dbReference>
<dbReference type="NCBIfam" id="TIGR02666">
    <property type="entry name" value="moaA"/>
    <property type="match status" value="1"/>
</dbReference>
<dbReference type="InterPro" id="IPR013483">
    <property type="entry name" value="MoaA"/>
</dbReference>
<dbReference type="InterPro" id="IPR007197">
    <property type="entry name" value="rSAM"/>
</dbReference>
<evidence type="ECO:0000313" key="12">
    <source>
        <dbReference type="EMBL" id="RMA92531.1"/>
    </source>
</evidence>
<dbReference type="GO" id="GO:0006777">
    <property type="term" value="P:Mo-molybdopterin cofactor biosynthetic process"/>
    <property type="evidence" value="ECO:0007669"/>
    <property type="project" value="UniProtKB-UniRule"/>
</dbReference>
<evidence type="ECO:0000256" key="5">
    <source>
        <dbReference type="ARBA" id="ARBA00023004"/>
    </source>
</evidence>
<reference evidence="12 13" key="1">
    <citation type="submission" date="2018-10" db="EMBL/GenBank/DDBJ databases">
        <title>Genomic Encyclopedia of Archaeal and Bacterial Type Strains, Phase II (KMG-II): from individual species to whole genera.</title>
        <authorList>
            <person name="Goeker M."/>
        </authorList>
    </citation>
    <scope>NUCLEOTIDE SEQUENCE [LARGE SCALE GENOMIC DNA]</scope>
    <source>
        <strain evidence="12 13">VM1</strain>
    </source>
</reference>
<dbReference type="PROSITE" id="PS51918">
    <property type="entry name" value="RADICAL_SAM"/>
    <property type="match status" value="1"/>
</dbReference>
<feature type="binding site" evidence="10">
    <location>
        <position position="81"/>
    </location>
    <ligand>
        <name>S-adenosyl-L-methionine</name>
        <dbReference type="ChEBI" id="CHEBI:59789"/>
    </ligand>
</feature>
<dbReference type="SFLD" id="SFLDG01067">
    <property type="entry name" value="SPASM/twitch_domain_containing"/>
    <property type="match status" value="1"/>
</dbReference>
<dbReference type="SFLD" id="SFLDG01386">
    <property type="entry name" value="main_SPASM_domain-containing"/>
    <property type="match status" value="1"/>
</dbReference>
<evidence type="ECO:0000256" key="4">
    <source>
        <dbReference type="ARBA" id="ARBA00022741"/>
    </source>
</evidence>
<protein>
    <recommendedName>
        <fullName evidence="10">GTP 3',8-cyclase</fullName>
        <ecNumber evidence="10">4.1.99.22</ecNumber>
    </recommendedName>
    <alternativeName>
        <fullName evidence="10">Molybdenum cofactor biosynthesis protein A</fullName>
    </alternativeName>
</protein>
<evidence type="ECO:0000313" key="13">
    <source>
        <dbReference type="Proteomes" id="UP000280842"/>
    </source>
</evidence>
<feature type="binding site" evidence="10">
    <location>
        <position position="77"/>
    </location>
    <ligand>
        <name>GTP</name>
        <dbReference type="ChEBI" id="CHEBI:37565"/>
    </ligand>
</feature>
<feature type="binding site" evidence="10">
    <location>
        <position position="108"/>
    </location>
    <ligand>
        <name>GTP</name>
        <dbReference type="ChEBI" id="CHEBI:37565"/>
    </ligand>
</feature>
<keyword evidence="1 10" id="KW-0004">4Fe-4S</keyword>
<keyword evidence="7 10" id="KW-0342">GTP-binding</keyword>
<dbReference type="InterPro" id="IPR010505">
    <property type="entry name" value="MoaA_twitch"/>
</dbReference>
<feature type="binding site" evidence="10">
    <location>
        <position position="267"/>
    </location>
    <ligand>
        <name>[4Fe-4S] cluster</name>
        <dbReference type="ChEBI" id="CHEBI:49883"/>
        <label>2</label>
        <note>4Fe-4S-substrate</note>
    </ligand>
</feature>
<evidence type="ECO:0000259" key="11">
    <source>
        <dbReference type="PROSITE" id="PS51918"/>
    </source>
</evidence>
<evidence type="ECO:0000256" key="10">
    <source>
        <dbReference type="HAMAP-Rule" id="MF_01225"/>
    </source>
</evidence>
<dbReference type="RefSeq" id="WP_121923679.1">
    <property type="nucleotide sequence ID" value="NZ_REFO01000016.1"/>
</dbReference>
<dbReference type="InterPro" id="IPR058240">
    <property type="entry name" value="rSAM_sf"/>
</dbReference>
<dbReference type="Pfam" id="PF06463">
    <property type="entry name" value="Mob_synth_C"/>
    <property type="match status" value="1"/>
</dbReference>
<evidence type="ECO:0000256" key="7">
    <source>
        <dbReference type="ARBA" id="ARBA00023134"/>
    </source>
</evidence>
<evidence type="ECO:0000256" key="3">
    <source>
        <dbReference type="ARBA" id="ARBA00022723"/>
    </source>
</evidence>
<comment type="pathway">
    <text evidence="10">Cofactor biosynthesis; molybdopterin biosynthesis.</text>
</comment>
<keyword evidence="6 10" id="KW-0411">Iron-sulfur</keyword>
<dbReference type="UniPathway" id="UPA00344"/>
<feature type="domain" description="Radical SAM core" evidence="11">
    <location>
        <begin position="19"/>
        <end position="232"/>
    </location>
</feature>